<dbReference type="RefSeq" id="WP_093310089.1">
    <property type="nucleotide sequence ID" value="NZ_FOZG01000001.1"/>
</dbReference>
<dbReference type="NCBIfam" id="TIGR01634">
    <property type="entry name" value="tail_P2_I"/>
    <property type="match status" value="1"/>
</dbReference>
<reference evidence="1 2" key="1">
    <citation type="submission" date="2016-10" db="EMBL/GenBank/DDBJ databases">
        <authorList>
            <person name="de Groot N.N."/>
        </authorList>
    </citation>
    <scope>NUCLEOTIDE SEQUENCE [LARGE SCALE GENOMIC DNA]</scope>
    <source>
        <strain evidence="1 2">S5-249</strain>
    </source>
</reference>
<dbReference type="OrthoDB" id="90759at2"/>
<proteinExistence type="predicted"/>
<name>A0A1I6JLC9_9SPHN</name>
<dbReference type="Pfam" id="PF09684">
    <property type="entry name" value="Tail_P2_I"/>
    <property type="match status" value="1"/>
</dbReference>
<evidence type="ECO:0000313" key="1">
    <source>
        <dbReference type="EMBL" id="SFR79785.1"/>
    </source>
</evidence>
<organism evidence="1 2">
    <name type="scientific">Sphingomonas jatrophae</name>
    <dbReference type="NCBI Taxonomy" id="1166337"/>
    <lineage>
        <taxon>Bacteria</taxon>
        <taxon>Pseudomonadati</taxon>
        <taxon>Pseudomonadota</taxon>
        <taxon>Alphaproteobacteria</taxon>
        <taxon>Sphingomonadales</taxon>
        <taxon>Sphingomonadaceae</taxon>
        <taxon>Sphingomonas</taxon>
    </lineage>
</organism>
<sequence>MSLLPPNATRFERALEAATARISDVPVPLRTLWNPDTCPVQLLPYLAWALSIDVWSTDWPEWVKRERIRRAIAIQRRKGTAGSVADVVAAYGAHVVVREWWQAEPRMAPHTFALVLSLNGEGGEPATAAYVDQVISDIRRTKPLRSHFTFTQALAATAKVGVIGAARALTFARVQLAAPAAA</sequence>
<dbReference type="InterPro" id="IPR006521">
    <property type="entry name" value="Tail_protein_I"/>
</dbReference>
<gene>
    <name evidence="1" type="ORF">SAMN05192580_0459</name>
</gene>
<dbReference type="AlphaFoldDB" id="A0A1I6JLC9"/>
<dbReference type="Proteomes" id="UP000198824">
    <property type="component" value="Unassembled WGS sequence"/>
</dbReference>
<keyword evidence="2" id="KW-1185">Reference proteome</keyword>
<dbReference type="STRING" id="1166337.SAMN05192580_0459"/>
<accession>A0A1I6JLC9</accession>
<protein>
    <submittedName>
        <fullName evidence="1">Phage tail protein, P2 protein I family</fullName>
    </submittedName>
</protein>
<evidence type="ECO:0000313" key="2">
    <source>
        <dbReference type="Proteomes" id="UP000198824"/>
    </source>
</evidence>
<dbReference type="EMBL" id="FOZG01000001">
    <property type="protein sequence ID" value="SFR79785.1"/>
    <property type="molecule type" value="Genomic_DNA"/>
</dbReference>